<protein>
    <submittedName>
        <fullName evidence="1">Uncharacterized protein</fullName>
    </submittedName>
</protein>
<accession>A0ABN9U0N9</accession>
<organism evidence="1 2">
    <name type="scientific">Prorocentrum cordatum</name>
    <dbReference type="NCBI Taxonomy" id="2364126"/>
    <lineage>
        <taxon>Eukaryota</taxon>
        <taxon>Sar</taxon>
        <taxon>Alveolata</taxon>
        <taxon>Dinophyceae</taxon>
        <taxon>Prorocentrales</taxon>
        <taxon>Prorocentraceae</taxon>
        <taxon>Prorocentrum</taxon>
    </lineage>
</organism>
<keyword evidence="2" id="KW-1185">Reference proteome</keyword>
<evidence type="ECO:0000313" key="1">
    <source>
        <dbReference type="EMBL" id="CAK0852046.1"/>
    </source>
</evidence>
<sequence>MEKLAASAGETQGPGPLSFTVVGRVAALTSDFFEDDVPILQKSDAEIMCYKASIADATGRLPVKIWDKPCHDIFGVTANCQQQCVYIFSFAPLCVARCWAPLCLLFQVCCVPC</sequence>
<dbReference type="Proteomes" id="UP001189429">
    <property type="component" value="Unassembled WGS sequence"/>
</dbReference>
<comment type="caution">
    <text evidence="1">The sequence shown here is derived from an EMBL/GenBank/DDBJ whole genome shotgun (WGS) entry which is preliminary data.</text>
</comment>
<dbReference type="EMBL" id="CAUYUJ010015289">
    <property type="protein sequence ID" value="CAK0852046.1"/>
    <property type="molecule type" value="Genomic_DNA"/>
</dbReference>
<gene>
    <name evidence="1" type="ORF">PCOR1329_LOCUS44018</name>
</gene>
<proteinExistence type="predicted"/>
<reference evidence="1" key="1">
    <citation type="submission" date="2023-10" db="EMBL/GenBank/DDBJ databases">
        <authorList>
            <person name="Chen Y."/>
            <person name="Shah S."/>
            <person name="Dougan E. K."/>
            <person name="Thang M."/>
            <person name="Chan C."/>
        </authorList>
    </citation>
    <scope>NUCLEOTIDE SEQUENCE [LARGE SCALE GENOMIC DNA]</scope>
</reference>
<name>A0ABN9U0N9_9DINO</name>
<evidence type="ECO:0000313" key="2">
    <source>
        <dbReference type="Proteomes" id="UP001189429"/>
    </source>
</evidence>